<gene>
    <name evidence="1" type="ORF">KIN20_004719</name>
</gene>
<accession>A0AAD5QEN1</accession>
<dbReference type="EMBL" id="JAHQIW010000632">
    <property type="protein sequence ID" value="KAJ1349243.1"/>
    <property type="molecule type" value="Genomic_DNA"/>
</dbReference>
<keyword evidence="2" id="KW-1185">Reference proteome</keyword>
<name>A0AAD5QEN1_PARTN</name>
<evidence type="ECO:0000313" key="2">
    <source>
        <dbReference type="Proteomes" id="UP001196413"/>
    </source>
</evidence>
<protein>
    <submittedName>
        <fullName evidence="1">Uncharacterized protein</fullName>
    </submittedName>
</protein>
<evidence type="ECO:0000313" key="1">
    <source>
        <dbReference type="EMBL" id="KAJ1349243.1"/>
    </source>
</evidence>
<dbReference type="AlphaFoldDB" id="A0AAD5QEN1"/>
<sequence length="54" mass="6040">MFDGPVVFFFGVVNNGIFPESTDDLNTSQFMAVLRSRAELRNSNDIGQAKPLIY</sequence>
<reference evidence="1" key="1">
    <citation type="submission" date="2021-06" db="EMBL/GenBank/DDBJ databases">
        <title>Parelaphostrongylus tenuis whole genome reference sequence.</title>
        <authorList>
            <person name="Garwood T.J."/>
            <person name="Larsen P.A."/>
            <person name="Fountain-Jones N.M."/>
            <person name="Garbe J.R."/>
            <person name="Macchietto M.G."/>
            <person name="Kania S.A."/>
            <person name="Gerhold R.W."/>
            <person name="Richards J.E."/>
            <person name="Wolf T.M."/>
        </authorList>
    </citation>
    <scope>NUCLEOTIDE SEQUENCE</scope>
    <source>
        <strain evidence="1">MNPRO001-30</strain>
        <tissue evidence="1">Meninges</tissue>
    </source>
</reference>
<proteinExistence type="predicted"/>
<dbReference type="Proteomes" id="UP001196413">
    <property type="component" value="Unassembled WGS sequence"/>
</dbReference>
<organism evidence="1 2">
    <name type="scientific">Parelaphostrongylus tenuis</name>
    <name type="common">Meningeal worm</name>
    <dbReference type="NCBI Taxonomy" id="148309"/>
    <lineage>
        <taxon>Eukaryota</taxon>
        <taxon>Metazoa</taxon>
        <taxon>Ecdysozoa</taxon>
        <taxon>Nematoda</taxon>
        <taxon>Chromadorea</taxon>
        <taxon>Rhabditida</taxon>
        <taxon>Rhabditina</taxon>
        <taxon>Rhabditomorpha</taxon>
        <taxon>Strongyloidea</taxon>
        <taxon>Metastrongylidae</taxon>
        <taxon>Parelaphostrongylus</taxon>
    </lineage>
</organism>
<comment type="caution">
    <text evidence="1">The sequence shown here is derived from an EMBL/GenBank/DDBJ whole genome shotgun (WGS) entry which is preliminary data.</text>
</comment>